<protein>
    <submittedName>
        <fullName evidence="2">Uncharacterized protein</fullName>
    </submittedName>
</protein>
<name>A0A2N5HEV6_9BACI</name>
<sequence>MSDNKLTLQDLRTKYQFDKKLRKYSDRHYSNDNSVFGKVTSNIDVVQHRNYLVNTLEYYKKISPLVRDDIKDVEAAMARYEIAVRKVIQNFDNQYSNFEYDAEELNELIEDVFTQQENVNKLLFRKLMQD</sequence>
<accession>A0A2N5HEV6</accession>
<keyword evidence="1" id="KW-0175">Coiled coil</keyword>
<comment type="caution">
    <text evidence="2">The sequence shown here is derived from an EMBL/GenBank/DDBJ whole genome shotgun (WGS) entry which is preliminary data.</text>
</comment>
<dbReference type="RefSeq" id="WP_101648299.1">
    <property type="nucleotide sequence ID" value="NZ_PGVE01000048.1"/>
</dbReference>
<evidence type="ECO:0000256" key="1">
    <source>
        <dbReference type="SAM" id="Coils"/>
    </source>
</evidence>
<evidence type="ECO:0000313" key="2">
    <source>
        <dbReference type="EMBL" id="PLS04035.1"/>
    </source>
</evidence>
<dbReference type="AlphaFoldDB" id="A0A2N5HEV6"/>
<keyword evidence="3" id="KW-1185">Reference proteome</keyword>
<dbReference type="OrthoDB" id="2679001at2"/>
<feature type="coiled-coil region" evidence="1">
    <location>
        <begin position="70"/>
        <end position="108"/>
    </location>
</feature>
<evidence type="ECO:0000313" key="3">
    <source>
        <dbReference type="Proteomes" id="UP000234950"/>
    </source>
</evidence>
<dbReference type="Proteomes" id="UP000234950">
    <property type="component" value="Unassembled WGS sequence"/>
</dbReference>
<organism evidence="2 3">
    <name type="scientific">Neobacillus cucumis</name>
    <dbReference type="NCBI Taxonomy" id="1740721"/>
    <lineage>
        <taxon>Bacteria</taxon>
        <taxon>Bacillati</taxon>
        <taxon>Bacillota</taxon>
        <taxon>Bacilli</taxon>
        <taxon>Bacillales</taxon>
        <taxon>Bacillaceae</taxon>
        <taxon>Neobacillus</taxon>
    </lineage>
</organism>
<gene>
    <name evidence="2" type="ORF">CVD27_12815</name>
</gene>
<reference evidence="2 3" key="1">
    <citation type="submission" date="2017-11" db="EMBL/GenBank/DDBJ databases">
        <title>Comparitive Functional Genomics of Dry Heat Resistant strains isolated from the Viking Spacecraft.</title>
        <authorList>
            <person name="Seuylemezian A."/>
            <person name="Cooper K."/>
            <person name="Vaishampayan P."/>
        </authorList>
    </citation>
    <scope>NUCLEOTIDE SEQUENCE [LARGE SCALE GENOMIC DNA]</scope>
    <source>
        <strain evidence="2 3">V32-6</strain>
    </source>
</reference>
<dbReference type="EMBL" id="PGVE01000048">
    <property type="protein sequence ID" value="PLS04035.1"/>
    <property type="molecule type" value="Genomic_DNA"/>
</dbReference>
<proteinExistence type="predicted"/>